<keyword evidence="2 3" id="KW-0472">Membrane</keyword>
<dbReference type="InterPro" id="IPR050768">
    <property type="entry name" value="UPF0353/GerABKA_families"/>
</dbReference>
<keyword evidence="5" id="KW-1185">Reference proteome</keyword>
<feature type="transmembrane region" description="Helical" evidence="3">
    <location>
        <begin position="354"/>
        <end position="376"/>
    </location>
</feature>
<protein>
    <submittedName>
        <fullName evidence="4">Spore gernimation protein GerA</fullName>
    </submittedName>
</protein>
<proteinExistence type="inferred from homology"/>
<dbReference type="InterPro" id="IPR004995">
    <property type="entry name" value="Spore_Ger"/>
</dbReference>
<keyword evidence="3" id="KW-0812">Transmembrane</keyword>
<feature type="transmembrane region" description="Helical" evidence="3">
    <location>
        <begin position="330"/>
        <end position="347"/>
    </location>
</feature>
<evidence type="ECO:0000256" key="3">
    <source>
        <dbReference type="SAM" id="Phobius"/>
    </source>
</evidence>
<comment type="caution">
    <text evidence="4">The sequence shown here is derived from an EMBL/GenBank/DDBJ whole genome shotgun (WGS) entry which is preliminary data.</text>
</comment>
<dbReference type="AlphaFoldDB" id="A0A1A5YSB5"/>
<evidence type="ECO:0000256" key="1">
    <source>
        <dbReference type="ARBA" id="ARBA00005278"/>
    </source>
</evidence>
<organism evidence="4 5">
    <name type="scientific">Paenibacillus oryzae</name>
    <dbReference type="NCBI Taxonomy" id="1844972"/>
    <lineage>
        <taxon>Bacteria</taxon>
        <taxon>Bacillati</taxon>
        <taxon>Bacillota</taxon>
        <taxon>Bacilli</taxon>
        <taxon>Bacillales</taxon>
        <taxon>Paenibacillaceae</taxon>
        <taxon>Paenibacillus</taxon>
    </lineage>
</organism>
<dbReference type="OrthoDB" id="1726708at2"/>
<dbReference type="Pfam" id="PF03323">
    <property type="entry name" value="GerA"/>
    <property type="match status" value="1"/>
</dbReference>
<dbReference type="GO" id="GO:0009847">
    <property type="term" value="P:spore germination"/>
    <property type="evidence" value="ECO:0007669"/>
    <property type="project" value="InterPro"/>
</dbReference>
<dbReference type="Proteomes" id="UP000092024">
    <property type="component" value="Unassembled WGS sequence"/>
</dbReference>
<gene>
    <name evidence="4" type="ORF">A7K91_09975</name>
</gene>
<keyword evidence="3" id="KW-1133">Transmembrane helix</keyword>
<evidence type="ECO:0000256" key="2">
    <source>
        <dbReference type="ARBA" id="ARBA00023136"/>
    </source>
</evidence>
<feature type="transmembrane region" description="Helical" evidence="3">
    <location>
        <begin position="224"/>
        <end position="242"/>
    </location>
</feature>
<evidence type="ECO:0000313" key="4">
    <source>
        <dbReference type="EMBL" id="OBR68516.1"/>
    </source>
</evidence>
<comment type="similarity">
    <text evidence="1">Belongs to the GerABKA family.</text>
</comment>
<dbReference type="EMBL" id="LYPA01000025">
    <property type="protein sequence ID" value="OBR68516.1"/>
    <property type="molecule type" value="Genomic_DNA"/>
</dbReference>
<feature type="transmembrane region" description="Helical" evidence="3">
    <location>
        <begin position="262"/>
        <end position="283"/>
    </location>
</feature>
<dbReference type="GO" id="GO:0016020">
    <property type="term" value="C:membrane"/>
    <property type="evidence" value="ECO:0007669"/>
    <property type="project" value="InterPro"/>
</dbReference>
<dbReference type="RefSeq" id="WP_068679114.1">
    <property type="nucleotide sequence ID" value="NZ_LYPA01000025.1"/>
</dbReference>
<dbReference type="PANTHER" id="PTHR22550:SF5">
    <property type="entry name" value="LEUCINE ZIPPER PROTEIN 4"/>
    <property type="match status" value="1"/>
</dbReference>
<name>A0A1A5YSB5_9BACL</name>
<feature type="transmembrane region" description="Helical" evidence="3">
    <location>
        <begin position="304"/>
        <end position="324"/>
    </location>
</feature>
<dbReference type="PANTHER" id="PTHR22550">
    <property type="entry name" value="SPORE GERMINATION PROTEIN"/>
    <property type="match status" value="1"/>
</dbReference>
<evidence type="ECO:0000313" key="5">
    <source>
        <dbReference type="Proteomes" id="UP000092024"/>
    </source>
</evidence>
<accession>A0A1A5YSB5</accession>
<sequence>MIERIKLLFAEAVDVKTALLSNGEASIEIAYLSSLCKEDKINNCIMVPFTKAEIPFSRHLETNPEYEQVEDPAKWQDMLLRGYVLIQSHSIIYSFLASDVISSDGSLTQVESAIQGPQLALSEDLNKSLNLIRSMYPSPELCVEQYTVGYESRTPLYILFDQRHVDSMVLDNVRSKLTSINADIVHAAGELEKLLVGKRLHLFPTVLITERPDRISRSIGKGKVVVLIKGSMFALILPATFFEFMHAIEDNYEAFWMTRFLIFLRFASIVLTITLPALYIAVVSYNPELFRVQLAFSIAASRSAVPYPSFIEVFIMLFMIETLIEASIRLPRYIGSTATTVGGLILGQAAQQAGLVSSIMIIVTSVVAISNFVIPINSMSFAIRFLKYPLIGAAIFFGLSGIAVGVFLYIVYLCNLRSFGKPYFRLHGKLNPAEGDIGGADIK</sequence>
<feature type="transmembrane region" description="Helical" evidence="3">
    <location>
        <begin position="388"/>
        <end position="412"/>
    </location>
</feature>
<dbReference type="STRING" id="1844972.A7K91_09975"/>
<dbReference type="PIRSF" id="PIRSF005690">
    <property type="entry name" value="GerBA"/>
    <property type="match status" value="1"/>
</dbReference>
<reference evidence="4 5" key="1">
    <citation type="submission" date="2016-05" db="EMBL/GenBank/DDBJ databases">
        <title>Paenibacillus oryzae. sp. nov., isolated from the rice root.</title>
        <authorList>
            <person name="Zhang J."/>
            <person name="Zhang X."/>
        </authorList>
    </citation>
    <scope>NUCLEOTIDE SEQUENCE [LARGE SCALE GENOMIC DNA]</scope>
    <source>
        <strain evidence="4 5">1DrF-4</strain>
    </source>
</reference>